<evidence type="ECO:0000313" key="2">
    <source>
        <dbReference type="Proteomes" id="UP000266723"/>
    </source>
</evidence>
<comment type="caution">
    <text evidence="1">The sequence shown here is derived from an EMBL/GenBank/DDBJ whole genome shotgun (WGS) entry which is preliminary data.</text>
</comment>
<sequence length="55" mass="6779">MDNVAEFHCQSRQRRTACHYTSYNQTTRFQMTPYLMIRENAPRRRLERKRILTTT</sequence>
<dbReference type="Proteomes" id="UP000266723">
    <property type="component" value="Unassembled WGS sequence"/>
</dbReference>
<proteinExistence type="predicted"/>
<reference evidence="1 2" key="1">
    <citation type="journal article" date="2020" name="BMC Genomics">
        <title>Intraspecific diversification of the crop wild relative Brassica cretica Lam. using demographic model selection.</title>
        <authorList>
            <person name="Kioukis A."/>
            <person name="Michalopoulou V.A."/>
            <person name="Briers L."/>
            <person name="Pirintsos S."/>
            <person name="Studholme D.J."/>
            <person name="Pavlidis P."/>
            <person name="Sarris P.F."/>
        </authorList>
    </citation>
    <scope>NUCLEOTIDE SEQUENCE [LARGE SCALE GENOMIC DNA]</scope>
    <source>
        <strain evidence="2">cv. PFS-1207/04</strain>
    </source>
</reference>
<protein>
    <submittedName>
        <fullName evidence="1">Uncharacterized protein</fullName>
    </submittedName>
</protein>
<evidence type="ECO:0000313" key="1">
    <source>
        <dbReference type="EMBL" id="KAF3560605.1"/>
    </source>
</evidence>
<name>A0ABQ7CLN1_BRACR</name>
<keyword evidence="2" id="KW-1185">Reference proteome</keyword>
<organism evidence="1 2">
    <name type="scientific">Brassica cretica</name>
    <name type="common">Mustard</name>
    <dbReference type="NCBI Taxonomy" id="69181"/>
    <lineage>
        <taxon>Eukaryota</taxon>
        <taxon>Viridiplantae</taxon>
        <taxon>Streptophyta</taxon>
        <taxon>Embryophyta</taxon>
        <taxon>Tracheophyta</taxon>
        <taxon>Spermatophyta</taxon>
        <taxon>Magnoliopsida</taxon>
        <taxon>eudicotyledons</taxon>
        <taxon>Gunneridae</taxon>
        <taxon>Pentapetalae</taxon>
        <taxon>rosids</taxon>
        <taxon>malvids</taxon>
        <taxon>Brassicales</taxon>
        <taxon>Brassicaceae</taxon>
        <taxon>Brassiceae</taxon>
        <taxon>Brassica</taxon>
    </lineage>
</organism>
<dbReference type="EMBL" id="QGKV02000759">
    <property type="protein sequence ID" value="KAF3560605.1"/>
    <property type="molecule type" value="Genomic_DNA"/>
</dbReference>
<accession>A0ABQ7CLN1</accession>
<gene>
    <name evidence="1" type="ORF">DY000_02016741</name>
</gene>